<keyword evidence="17" id="KW-1185">Reference proteome</keyword>
<evidence type="ECO:0000256" key="3">
    <source>
        <dbReference type="ARBA" id="ARBA00022563"/>
    </source>
</evidence>
<feature type="binding site" evidence="10">
    <location>
        <position position="278"/>
    </location>
    <ligand>
        <name>ATP</name>
        <dbReference type="ChEBI" id="CHEBI:30616"/>
        <note>ligand shared between two neighboring subunits</note>
    </ligand>
</feature>
<keyword evidence="6 10" id="KW-0547">Nucleotide-binding</keyword>
<evidence type="ECO:0000256" key="8">
    <source>
        <dbReference type="ARBA" id="ARBA00022842"/>
    </source>
</evidence>
<name>A0ABX0Y3W1_9ACTN</name>
<dbReference type="EMBL" id="JAATVY010000021">
    <property type="protein sequence ID" value="NJC72761.1"/>
    <property type="molecule type" value="Genomic_DNA"/>
</dbReference>
<evidence type="ECO:0000256" key="7">
    <source>
        <dbReference type="ARBA" id="ARBA00022840"/>
    </source>
</evidence>
<feature type="binding site" evidence="10">
    <location>
        <position position="251"/>
    </location>
    <ligand>
        <name>ATP</name>
        <dbReference type="ChEBI" id="CHEBI:30616"/>
        <note>ligand shared between two neighboring subunits</note>
    </ligand>
</feature>
<dbReference type="InterPro" id="IPR022630">
    <property type="entry name" value="S-AdoMet_synt_C"/>
</dbReference>
<dbReference type="NCBIfam" id="TIGR01034">
    <property type="entry name" value="metK"/>
    <property type="match status" value="1"/>
</dbReference>
<feature type="binding site" description="in other chain" evidence="10">
    <location>
        <begin position="242"/>
        <end position="243"/>
    </location>
    <ligand>
        <name>ATP</name>
        <dbReference type="ChEBI" id="CHEBI:30616"/>
        <note>ligand shared between two neighboring subunits</note>
    </ligand>
</feature>
<evidence type="ECO:0000313" key="16">
    <source>
        <dbReference type="EMBL" id="NJC72761.1"/>
    </source>
</evidence>
<comment type="cofactor">
    <cofactor evidence="10">
        <name>Mg(2+)</name>
        <dbReference type="ChEBI" id="CHEBI:18420"/>
    </cofactor>
    <text evidence="10">Binds 2 divalent ions per subunit.</text>
</comment>
<dbReference type="EC" id="2.5.1.6" evidence="10"/>
<feature type="domain" description="S-adenosylmethionine synthetase central" evidence="14">
    <location>
        <begin position="125"/>
        <end position="243"/>
    </location>
</feature>
<feature type="binding site" description="in other chain" evidence="10">
    <location>
        <position position="15"/>
    </location>
    <ligand>
        <name>ATP</name>
        <dbReference type="ChEBI" id="CHEBI:30616"/>
        <note>ligand shared between two neighboring subunits</note>
    </ligand>
</feature>
<dbReference type="Pfam" id="PF02773">
    <property type="entry name" value="S-AdoMet_synt_C"/>
    <property type="match status" value="1"/>
</dbReference>
<evidence type="ECO:0000259" key="13">
    <source>
        <dbReference type="Pfam" id="PF00438"/>
    </source>
</evidence>
<keyword evidence="5 10" id="KW-0479">Metal-binding</keyword>
<dbReference type="InterPro" id="IPR022636">
    <property type="entry name" value="S-AdoMet_synthetase_sfam"/>
</dbReference>
<gene>
    <name evidence="10" type="primary">metK</name>
    <name evidence="16" type="ORF">HC031_24010</name>
</gene>
<comment type="similarity">
    <text evidence="2 10 12">Belongs to the AdoMet synthase family.</text>
</comment>
<protein>
    <recommendedName>
        <fullName evidence="10">S-adenosylmethionine synthase</fullName>
        <shortName evidence="10">AdoMet synthase</shortName>
        <ecNumber evidence="10">2.5.1.6</ecNumber>
    </recommendedName>
    <alternativeName>
        <fullName evidence="10">MAT</fullName>
    </alternativeName>
    <alternativeName>
        <fullName evidence="10">Methionine adenosyltransferase</fullName>
    </alternativeName>
</protein>
<keyword evidence="7 10" id="KW-0067">ATP-binding</keyword>
<evidence type="ECO:0000256" key="9">
    <source>
        <dbReference type="ARBA" id="ARBA00022958"/>
    </source>
</evidence>
<dbReference type="HAMAP" id="MF_00086">
    <property type="entry name" value="S_AdoMet_synth1"/>
    <property type="match status" value="1"/>
</dbReference>
<feature type="region of interest" description="Flexible loop" evidence="10">
    <location>
        <begin position="99"/>
        <end position="109"/>
    </location>
</feature>
<accession>A0ABX0Y3W1</accession>
<comment type="cofactor">
    <cofactor evidence="10">
        <name>K(+)</name>
        <dbReference type="ChEBI" id="CHEBI:29103"/>
    </cofactor>
    <text evidence="10">Binds 1 potassium ion per subunit.</text>
</comment>
<feature type="binding site" evidence="10">
    <location>
        <position position="17"/>
    </location>
    <ligand>
        <name>Mg(2+)</name>
        <dbReference type="ChEBI" id="CHEBI:18420"/>
    </ligand>
</feature>
<feature type="binding site" description="in other chain" evidence="10">
    <location>
        <position position="282"/>
    </location>
    <ligand>
        <name>L-methionine</name>
        <dbReference type="ChEBI" id="CHEBI:57844"/>
        <note>ligand shared between two neighboring subunits</note>
    </ligand>
</feature>
<comment type="pathway">
    <text evidence="1 10">Amino-acid biosynthesis; S-adenosyl-L-methionine biosynthesis; S-adenosyl-L-methionine from L-methionine: step 1/1.</text>
</comment>
<feature type="binding site" description="in other chain" evidence="10">
    <location>
        <position position="56"/>
    </location>
    <ligand>
        <name>L-methionine</name>
        <dbReference type="ChEBI" id="CHEBI:57844"/>
        <note>ligand shared between two neighboring subunits</note>
    </ligand>
</feature>
<comment type="catalytic activity">
    <reaction evidence="10">
        <text>L-methionine + ATP + H2O = S-adenosyl-L-methionine + phosphate + diphosphate</text>
        <dbReference type="Rhea" id="RHEA:21080"/>
        <dbReference type="ChEBI" id="CHEBI:15377"/>
        <dbReference type="ChEBI" id="CHEBI:30616"/>
        <dbReference type="ChEBI" id="CHEBI:33019"/>
        <dbReference type="ChEBI" id="CHEBI:43474"/>
        <dbReference type="ChEBI" id="CHEBI:57844"/>
        <dbReference type="ChEBI" id="CHEBI:59789"/>
        <dbReference type="EC" id="2.5.1.6"/>
    </reaction>
</comment>
<evidence type="ECO:0000256" key="6">
    <source>
        <dbReference type="ARBA" id="ARBA00022741"/>
    </source>
</evidence>
<keyword evidence="10" id="KW-0963">Cytoplasm</keyword>
<keyword evidence="3 10" id="KW-0554">One-carbon metabolism</keyword>
<comment type="subcellular location">
    <subcellularLocation>
        <location evidence="10 11">Cytoplasm</location>
    </subcellularLocation>
</comment>
<proteinExistence type="inferred from homology"/>
<evidence type="ECO:0000256" key="1">
    <source>
        <dbReference type="ARBA" id="ARBA00005224"/>
    </source>
</evidence>
<evidence type="ECO:0000256" key="4">
    <source>
        <dbReference type="ARBA" id="ARBA00022679"/>
    </source>
</evidence>
<comment type="function">
    <text evidence="10">Catalyzes the formation of S-adenosylmethionine (AdoMet) from methionine and ATP. The overall synthetic reaction is composed of two sequential steps, AdoMet formation and the subsequent tripolyphosphate hydrolysis which occurs prior to release of AdoMet from the enzyme.</text>
</comment>
<feature type="domain" description="S-adenosylmethionine synthetase N-terminal" evidence="13">
    <location>
        <begin position="4"/>
        <end position="101"/>
    </location>
</feature>
<feature type="binding site" evidence="10">
    <location>
        <position position="43"/>
    </location>
    <ligand>
        <name>K(+)</name>
        <dbReference type="ChEBI" id="CHEBI:29103"/>
    </ligand>
</feature>
<keyword evidence="9 10" id="KW-0630">Potassium</keyword>
<feature type="binding site" description="in other chain" evidence="10">
    <location>
        <position position="99"/>
    </location>
    <ligand>
        <name>L-methionine</name>
        <dbReference type="ChEBI" id="CHEBI:57844"/>
        <note>ligand shared between two neighboring subunits</note>
    </ligand>
</feature>
<evidence type="ECO:0000256" key="5">
    <source>
        <dbReference type="ARBA" id="ARBA00022723"/>
    </source>
</evidence>
<dbReference type="Pfam" id="PF02772">
    <property type="entry name" value="S-AdoMet_synt_M"/>
    <property type="match status" value="1"/>
</dbReference>
<evidence type="ECO:0000256" key="10">
    <source>
        <dbReference type="HAMAP-Rule" id="MF_00086"/>
    </source>
</evidence>
<feature type="domain" description="S-adenosylmethionine synthetase C-terminal" evidence="15">
    <location>
        <begin position="245"/>
        <end position="384"/>
    </location>
</feature>
<dbReference type="PROSITE" id="PS00377">
    <property type="entry name" value="ADOMET_SYNTHASE_2"/>
    <property type="match status" value="1"/>
</dbReference>
<feature type="binding site" evidence="10">
    <location>
        <position position="274"/>
    </location>
    <ligand>
        <name>ATP</name>
        <dbReference type="ChEBI" id="CHEBI:30616"/>
        <note>ligand shared between two neighboring subunits</note>
    </ligand>
</feature>
<dbReference type="PIRSF" id="PIRSF000497">
    <property type="entry name" value="MAT"/>
    <property type="match status" value="1"/>
</dbReference>
<feature type="binding site" description="in other chain" evidence="10">
    <location>
        <begin position="257"/>
        <end position="258"/>
    </location>
    <ligand>
        <name>ATP</name>
        <dbReference type="ChEBI" id="CHEBI:30616"/>
        <note>ligand shared between two neighboring subunits</note>
    </ligand>
</feature>
<evidence type="ECO:0000259" key="15">
    <source>
        <dbReference type="Pfam" id="PF02773"/>
    </source>
</evidence>
<evidence type="ECO:0000256" key="12">
    <source>
        <dbReference type="RuleBase" id="RU004462"/>
    </source>
</evidence>
<dbReference type="PROSITE" id="PS00376">
    <property type="entry name" value="ADOMET_SYNTHASE_1"/>
    <property type="match status" value="1"/>
</dbReference>
<dbReference type="SUPFAM" id="SSF55973">
    <property type="entry name" value="S-adenosylmethionine synthetase"/>
    <property type="match status" value="3"/>
</dbReference>
<evidence type="ECO:0000313" key="17">
    <source>
        <dbReference type="Proteomes" id="UP000722989"/>
    </source>
</evidence>
<dbReference type="InterPro" id="IPR022629">
    <property type="entry name" value="S-AdoMet_synt_central"/>
</dbReference>
<dbReference type="InterPro" id="IPR022628">
    <property type="entry name" value="S-AdoMet_synt_N"/>
</dbReference>
<evidence type="ECO:0000256" key="2">
    <source>
        <dbReference type="ARBA" id="ARBA00009685"/>
    </source>
</evidence>
<keyword evidence="4 10" id="KW-0808">Transferase</keyword>
<dbReference type="GO" id="GO:0004478">
    <property type="term" value="F:methionine adenosyltransferase activity"/>
    <property type="evidence" value="ECO:0007669"/>
    <property type="project" value="UniProtKB-EC"/>
</dbReference>
<dbReference type="InterPro" id="IPR002133">
    <property type="entry name" value="S-AdoMet_synthetase"/>
</dbReference>
<reference evidence="16 17" key="1">
    <citation type="submission" date="2020-03" db="EMBL/GenBank/DDBJ databases">
        <title>WGS of the type strain of Planosporangium spp.</title>
        <authorList>
            <person name="Thawai C."/>
        </authorList>
    </citation>
    <scope>NUCLEOTIDE SEQUENCE [LARGE SCALE GENOMIC DNA]</scope>
    <source>
        <strain evidence="16 17">TBRC 5610</strain>
    </source>
</reference>
<dbReference type="RefSeq" id="WP_167927666.1">
    <property type="nucleotide sequence ID" value="NZ_JAATVY010000021.1"/>
</dbReference>
<organism evidence="16 17">
    <name type="scientific">Planosporangium thailandense</name>
    <dbReference type="NCBI Taxonomy" id="765197"/>
    <lineage>
        <taxon>Bacteria</taxon>
        <taxon>Bacillati</taxon>
        <taxon>Actinomycetota</taxon>
        <taxon>Actinomycetes</taxon>
        <taxon>Micromonosporales</taxon>
        <taxon>Micromonosporaceae</taxon>
        <taxon>Planosporangium</taxon>
    </lineage>
</organism>
<sequence>MARRMFTSESVTEGHPDKIADQISDGILDALIGADPRSRVAVETMITTGQVHVAGEVTTNAYADIPAIVRETILGIGYDSSKKGFDGASCGVSVSIGSQSPDIAQGVDAALEARTGETGDSLDAQGAGDQGMMFGFACTETPELMPLPIALAHRLARRLSATRKDGTIPYLRPDGKTQVTVEYEGLRPVRLNTVVVSSQHAPDISLESLLTPDVREHVLGPELENLGLDTEGYRLLVNPTGRFEIGGPMGDAGLTGRKIIVDTYGGYARHGGGAFSGKDPSKVDRSAAYAMRWVAKNVVAAGLADRCEVQVAYAIGKAHPVSLFVETFGTEVVPVERIEKAIGEVFDLRPAAIIRDLDLLRPIYRLTSTYGHFGRELPELTWERTDRVADLKSAAGA</sequence>
<dbReference type="Proteomes" id="UP000722989">
    <property type="component" value="Unassembled WGS sequence"/>
</dbReference>
<feature type="binding site" description="in other chain" evidence="10">
    <location>
        <begin position="174"/>
        <end position="176"/>
    </location>
    <ligand>
        <name>ATP</name>
        <dbReference type="ChEBI" id="CHEBI:30616"/>
        <note>ligand shared between two neighboring subunits</note>
    </ligand>
</feature>
<evidence type="ECO:0000259" key="14">
    <source>
        <dbReference type="Pfam" id="PF02772"/>
    </source>
</evidence>
<dbReference type="CDD" id="cd18079">
    <property type="entry name" value="S-AdoMet_synt"/>
    <property type="match status" value="1"/>
</dbReference>
<evidence type="ECO:0000256" key="11">
    <source>
        <dbReference type="RuleBase" id="RU000542"/>
    </source>
</evidence>
<keyword evidence="8 10" id="KW-0460">Magnesium</keyword>
<feature type="binding site" evidence="10">
    <location>
        <position position="251"/>
    </location>
    <ligand>
        <name>L-methionine</name>
        <dbReference type="ChEBI" id="CHEBI:57844"/>
        <note>ligand shared between two neighboring subunits</note>
    </ligand>
</feature>
<dbReference type="PANTHER" id="PTHR11964">
    <property type="entry name" value="S-ADENOSYLMETHIONINE SYNTHETASE"/>
    <property type="match status" value="1"/>
</dbReference>
<comment type="subunit">
    <text evidence="10">Homotetramer; dimer of dimers.</text>
</comment>
<dbReference type="Pfam" id="PF00438">
    <property type="entry name" value="S-AdoMet_synt_N"/>
    <property type="match status" value="1"/>
</dbReference>
<dbReference type="InterPro" id="IPR022631">
    <property type="entry name" value="ADOMET_SYNTHASE_CS"/>
</dbReference>
<dbReference type="Gene3D" id="3.30.300.10">
    <property type="match status" value="3"/>
</dbReference>
<comment type="caution">
    <text evidence="16">The sequence shown here is derived from an EMBL/GenBank/DDBJ whole genome shotgun (WGS) entry which is preliminary data.</text>
</comment>